<dbReference type="AlphaFoldDB" id="A0A9P7J3Q0"/>
<name>A0A9P7J3Q0_9AGAM</name>
<dbReference type="OrthoDB" id="2688021at2759"/>
<comment type="caution">
    <text evidence="1">The sequence shown here is derived from an EMBL/GenBank/DDBJ whole genome shotgun (WGS) entry which is preliminary data.</text>
</comment>
<sequence>MHSRCTQPAMPLNDTRSIFMLLVALWVVRLVLMPFISGTTFGGDTLDSTFKQLLNRCDSFFSDFMSIQHETIQDCPSTLSSLGAL</sequence>
<dbReference type="GeneID" id="64633027"/>
<evidence type="ECO:0000313" key="1">
    <source>
        <dbReference type="EMBL" id="KAG1801192.1"/>
    </source>
</evidence>
<organism evidence="1 2">
    <name type="scientific">Suillus subaureus</name>
    <dbReference type="NCBI Taxonomy" id="48587"/>
    <lineage>
        <taxon>Eukaryota</taxon>
        <taxon>Fungi</taxon>
        <taxon>Dikarya</taxon>
        <taxon>Basidiomycota</taxon>
        <taxon>Agaricomycotina</taxon>
        <taxon>Agaricomycetes</taxon>
        <taxon>Agaricomycetidae</taxon>
        <taxon>Boletales</taxon>
        <taxon>Suillineae</taxon>
        <taxon>Suillaceae</taxon>
        <taxon>Suillus</taxon>
    </lineage>
</organism>
<proteinExistence type="predicted"/>
<dbReference type="RefSeq" id="XP_041186026.1">
    <property type="nucleotide sequence ID" value="XM_041339011.1"/>
</dbReference>
<protein>
    <submittedName>
        <fullName evidence="1">Uncharacterized protein</fullName>
    </submittedName>
</protein>
<gene>
    <name evidence="1" type="ORF">BJ212DRAFT_1470412</name>
</gene>
<evidence type="ECO:0000313" key="2">
    <source>
        <dbReference type="Proteomes" id="UP000807769"/>
    </source>
</evidence>
<dbReference type="EMBL" id="JABBWG010000098">
    <property type="protein sequence ID" value="KAG1801192.1"/>
    <property type="molecule type" value="Genomic_DNA"/>
</dbReference>
<reference evidence="1" key="1">
    <citation type="journal article" date="2020" name="New Phytol.">
        <title>Comparative genomics reveals dynamic genome evolution in host specialist ectomycorrhizal fungi.</title>
        <authorList>
            <person name="Lofgren L.A."/>
            <person name="Nguyen N.H."/>
            <person name="Vilgalys R."/>
            <person name="Ruytinx J."/>
            <person name="Liao H.L."/>
            <person name="Branco S."/>
            <person name="Kuo A."/>
            <person name="LaButti K."/>
            <person name="Lipzen A."/>
            <person name="Andreopoulos W."/>
            <person name="Pangilinan J."/>
            <person name="Riley R."/>
            <person name="Hundley H."/>
            <person name="Na H."/>
            <person name="Barry K."/>
            <person name="Grigoriev I.V."/>
            <person name="Stajich J.E."/>
            <person name="Kennedy P.G."/>
        </authorList>
    </citation>
    <scope>NUCLEOTIDE SEQUENCE</scope>
    <source>
        <strain evidence="1">MN1</strain>
    </source>
</reference>
<keyword evidence="2" id="KW-1185">Reference proteome</keyword>
<dbReference type="Proteomes" id="UP000807769">
    <property type="component" value="Unassembled WGS sequence"/>
</dbReference>
<accession>A0A9P7J3Q0</accession>